<organism evidence="1 2">
    <name type="scientific">Ophiocordyceps polyrhachis-furcata BCC 54312</name>
    <dbReference type="NCBI Taxonomy" id="1330021"/>
    <lineage>
        <taxon>Eukaryota</taxon>
        <taxon>Fungi</taxon>
        <taxon>Dikarya</taxon>
        <taxon>Ascomycota</taxon>
        <taxon>Pezizomycotina</taxon>
        <taxon>Sordariomycetes</taxon>
        <taxon>Hypocreomycetidae</taxon>
        <taxon>Hypocreales</taxon>
        <taxon>Ophiocordycipitaceae</taxon>
        <taxon>Ophiocordyceps</taxon>
    </lineage>
</organism>
<feature type="non-terminal residue" evidence="1">
    <location>
        <position position="152"/>
    </location>
</feature>
<keyword evidence="2" id="KW-1185">Reference proteome</keyword>
<reference evidence="1 2" key="1">
    <citation type="journal article" date="2015" name="BMC Genomics">
        <title>Insights from the genome of Ophiocordyceps polyrhachis-furcata to pathogenicity and host specificity in insect fungi.</title>
        <authorList>
            <person name="Wichadakul D."/>
            <person name="Kobmoo N."/>
            <person name="Ingsriswang S."/>
            <person name="Tangphatsornruang S."/>
            <person name="Chantasingh D."/>
            <person name="Luangsa-ard J.J."/>
            <person name="Eurwilaichitr L."/>
        </authorList>
    </citation>
    <scope>NUCLEOTIDE SEQUENCE [LARGE SCALE GENOMIC DNA]</scope>
    <source>
        <strain evidence="1 2">BCC 54312</strain>
    </source>
</reference>
<accession>A0A367LAV1</accession>
<name>A0A367LAV1_9HYPO</name>
<comment type="caution">
    <text evidence="1">The sequence shown here is derived from an EMBL/GenBank/DDBJ whole genome shotgun (WGS) entry which is preliminary data.</text>
</comment>
<evidence type="ECO:0000313" key="2">
    <source>
        <dbReference type="Proteomes" id="UP000253664"/>
    </source>
</evidence>
<gene>
    <name evidence="1" type="ORF">L249_7561</name>
</gene>
<sequence length="152" mass="16403">MFFPSPPCLGRRPEAGGEWQFSRECFAHGSASTFECRSCVCDGEKRVSADVSVLIVISKCSVLFRQHNLSLSGHFKTCGIVPPKLEAALLYPVKSTSFVLLLPSALVKKPKSLGGVRPAALVTALAGCRLEKALQHPSLLDRVPDCHGDRVV</sequence>
<proteinExistence type="predicted"/>
<protein>
    <submittedName>
        <fullName evidence="1">Uncharacterized protein</fullName>
    </submittedName>
</protein>
<dbReference type="EMBL" id="LKCN02000010">
    <property type="protein sequence ID" value="RCI11557.1"/>
    <property type="molecule type" value="Genomic_DNA"/>
</dbReference>
<dbReference type="Proteomes" id="UP000253664">
    <property type="component" value="Unassembled WGS sequence"/>
</dbReference>
<dbReference type="AlphaFoldDB" id="A0A367LAV1"/>
<evidence type="ECO:0000313" key="1">
    <source>
        <dbReference type="EMBL" id="RCI11557.1"/>
    </source>
</evidence>